<dbReference type="RefSeq" id="WP_344682017.1">
    <property type="nucleotide sequence ID" value="NZ_BAAAUX010000016.1"/>
</dbReference>
<dbReference type="InterPro" id="IPR041657">
    <property type="entry name" value="HTH_17"/>
</dbReference>
<protein>
    <recommendedName>
        <fullName evidence="1">Helix-turn-helix domain-containing protein</fullName>
    </recommendedName>
</protein>
<dbReference type="Proteomes" id="UP001500979">
    <property type="component" value="Unassembled WGS sequence"/>
</dbReference>
<evidence type="ECO:0000259" key="1">
    <source>
        <dbReference type="Pfam" id="PF12728"/>
    </source>
</evidence>
<comment type="caution">
    <text evidence="2">The sequence shown here is derived from an EMBL/GenBank/DDBJ whole genome shotgun (WGS) entry which is preliminary data.</text>
</comment>
<gene>
    <name evidence="2" type="ORF">GCM10010470_40800</name>
</gene>
<organism evidence="2 3">
    <name type="scientific">Saccharopolyspora taberi</name>
    <dbReference type="NCBI Taxonomy" id="60895"/>
    <lineage>
        <taxon>Bacteria</taxon>
        <taxon>Bacillati</taxon>
        <taxon>Actinomycetota</taxon>
        <taxon>Actinomycetes</taxon>
        <taxon>Pseudonocardiales</taxon>
        <taxon>Pseudonocardiaceae</taxon>
        <taxon>Saccharopolyspora</taxon>
    </lineage>
</organism>
<accession>A0ABN3VG10</accession>
<proteinExistence type="predicted"/>
<dbReference type="Pfam" id="PF12728">
    <property type="entry name" value="HTH_17"/>
    <property type="match status" value="1"/>
</dbReference>
<sequence>MRNYAQRVARKLQAWADTQDPTVAEAVVGHIEVHDAHDRFEPVRVDLRELRAEELRYLFGTEAAELALAARELADAVRALAEHAPHDPDALLTAEQLGDLLRLSPRTLKEQAAAGLIPHRRFGKHYRFSRDDAAEIVRLARKTPMPQRRGFRAA</sequence>
<evidence type="ECO:0000313" key="2">
    <source>
        <dbReference type="EMBL" id="GAA2801584.1"/>
    </source>
</evidence>
<reference evidence="2 3" key="1">
    <citation type="journal article" date="2019" name="Int. J. Syst. Evol. Microbiol.">
        <title>The Global Catalogue of Microorganisms (GCM) 10K type strain sequencing project: providing services to taxonomists for standard genome sequencing and annotation.</title>
        <authorList>
            <consortium name="The Broad Institute Genomics Platform"/>
            <consortium name="The Broad Institute Genome Sequencing Center for Infectious Disease"/>
            <person name="Wu L."/>
            <person name="Ma J."/>
        </authorList>
    </citation>
    <scope>NUCLEOTIDE SEQUENCE [LARGE SCALE GENOMIC DNA]</scope>
    <source>
        <strain evidence="2 3">JCM 9383</strain>
    </source>
</reference>
<evidence type="ECO:0000313" key="3">
    <source>
        <dbReference type="Proteomes" id="UP001500979"/>
    </source>
</evidence>
<feature type="domain" description="Helix-turn-helix" evidence="1">
    <location>
        <begin position="91"/>
        <end position="132"/>
    </location>
</feature>
<name>A0ABN3VG10_9PSEU</name>
<keyword evidence="3" id="KW-1185">Reference proteome</keyword>
<dbReference type="EMBL" id="BAAAUX010000016">
    <property type="protein sequence ID" value="GAA2801584.1"/>
    <property type="molecule type" value="Genomic_DNA"/>
</dbReference>